<keyword evidence="2" id="KW-1133">Transmembrane helix</keyword>
<gene>
    <name evidence="3" type="ORF">BCR38DRAFT_408962</name>
</gene>
<feature type="compositionally biased region" description="Basic residues" evidence="1">
    <location>
        <begin position="93"/>
        <end position="107"/>
    </location>
</feature>
<dbReference type="Proteomes" id="UP000193689">
    <property type="component" value="Unassembled WGS sequence"/>
</dbReference>
<feature type="transmembrane region" description="Helical" evidence="2">
    <location>
        <begin position="929"/>
        <end position="954"/>
    </location>
</feature>
<feature type="region of interest" description="Disordered" evidence="1">
    <location>
        <begin position="701"/>
        <end position="873"/>
    </location>
</feature>
<sequence length="958" mass="104766">MPKSLKPSSAKDSKWAPRKRAASFAGLFQNLGKFLPSHRPEQGGTLRPELNLSGESGYHDLGINPEELTQWNLAEDLPQTRCAHTVAPESVQSHRRAASLSPRKLKPRVPTPQSQTQSRLDIRRGKLPENRAFNLYLPPVAPGRTESLSATDASARLEDRERIRRQRRELKASGDWLGVTRADPLTGNFNVLTPTNSISSDTTSPSTQEKMGKLIKSVEEAKLALARATTQAEAQREKINMDRDQARLDKMDRAKERIKRQQESMKLGHRRGQWSSAAKPNLSPIAASLNSTAPSKDAEGDIQVGSPSRTANDSHGTGRGTGRRHALEPAQPRQHQHHRNDSTDTIIHTPARRSSNRVSFADPLPDPSLSATTSSIQDTKPAEDDSGKRFLWGRDRGLTDPGGYSEDRATAISSSMTESDLKSQSISPKSSTKQEHFTGLTVEIPDHYLGLISPEPDIELVSSEEGSNYALSPSEECRSESTAESSPVLQPLDLPKTLVDSQATDIATATSSQSKWKDFMRRPSTPPRSGPSPSVTVQADENGLATQVPRRSRSIFQRHRRTLTSQQELSGETLVTETIRLPQQAQHERSPEWAGKVIQSFNSCLKTVRRESVSIPTTTTTGCGPDRPSQPEIPNQVVQVDGPAHDTTVAPATPSSHKLRDHICRPSAPTPKERTTYFHRTIPRSVSPSPTRLLATLRTDIASTRVATPRSNPKSARLTTPVIRKTMRTGDGQLDAPSLGQTAMIPLTDPSPPRPPVPPPSPSQPAHQLRLSESETAARTAMQKSQSNAVDMPAQVTPKLRSPSSMVSTLRKPTDGKATKKETVKKEDSSVEGAGGKTAAKPAHIVEKPDKKQSPSQVGKAGVASTGAPSKDLPRKRDAVMEISFWCLVVAHLLYKAWQAWWIVVQPAFHKKSALWLRRQKEETTWQDLAVFSLAAVSCVMGVIVGLGGLKILLKVLL</sequence>
<feature type="region of interest" description="Disordered" evidence="1">
    <location>
        <begin position="509"/>
        <end position="543"/>
    </location>
</feature>
<feature type="compositionally biased region" description="Basic and acidic residues" evidence="1">
    <location>
        <begin position="380"/>
        <end position="398"/>
    </location>
</feature>
<dbReference type="RefSeq" id="XP_040716393.1">
    <property type="nucleotide sequence ID" value="XM_040858325.1"/>
</dbReference>
<feature type="region of interest" description="Disordered" evidence="1">
    <location>
        <begin position="231"/>
        <end position="435"/>
    </location>
</feature>
<feature type="compositionally biased region" description="Polar residues" evidence="1">
    <location>
        <begin position="369"/>
        <end position="378"/>
    </location>
</feature>
<dbReference type="InParanoid" id="A0A1Y2E108"/>
<dbReference type="EMBL" id="MCFJ01000006">
    <property type="protein sequence ID" value="ORY65241.1"/>
    <property type="molecule type" value="Genomic_DNA"/>
</dbReference>
<comment type="caution">
    <text evidence="3">The sequence shown here is derived from an EMBL/GenBank/DDBJ whole genome shotgun (WGS) entry which is preliminary data.</text>
</comment>
<feature type="region of interest" description="Disordered" evidence="1">
    <location>
        <begin position="85"/>
        <end position="119"/>
    </location>
</feature>
<evidence type="ECO:0000313" key="4">
    <source>
        <dbReference type="Proteomes" id="UP000193689"/>
    </source>
</evidence>
<keyword evidence="2" id="KW-0472">Membrane</keyword>
<feature type="compositionally biased region" description="Polar residues" evidence="1">
    <location>
        <begin position="701"/>
        <end position="718"/>
    </location>
</feature>
<feature type="compositionally biased region" description="Basic and acidic residues" evidence="1">
    <location>
        <begin position="812"/>
        <end position="829"/>
    </location>
</feature>
<keyword evidence="2" id="KW-0812">Transmembrane</keyword>
<name>A0A1Y2E108_9PEZI</name>
<dbReference type="GeneID" id="63774537"/>
<feature type="compositionally biased region" description="Polar residues" evidence="1">
    <location>
        <begin position="411"/>
        <end position="431"/>
    </location>
</feature>
<feature type="compositionally biased region" description="Polar residues" evidence="1">
    <location>
        <begin position="305"/>
        <end position="315"/>
    </location>
</feature>
<proteinExistence type="predicted"/>
<dbReference type="OrthoDB" id="3439820at2759"/>
<evidence type="ECO:0000256" key="1">
    <source>
        <dbReference type="SAM" id="MobiDB-lite"/>
    </source>
</evidence>
<organism evidence="3 4">
    <name type="scientific">Pseudomassariella vexata</name>
    <dbReference type="NCBI Taxonomy" id="1141098"/>
    <lineage>
        <taxon>Eukaryota</taxon>
        <taxon>Fungi</taxon>
        <taxon>Dikarya</taxon>
        <taxon>Ascomycota</taxon>
        <taxon>Pezizomycotina</taxon>
        <taxon>Sordariomycetes</taxon>
        <taxon>Xylariomycetidae</taxon>
        <taxon>Amphisphaeriales</taxon>
        <taxon>Pseudomassariaceae</taxon>
        <taxon>Pseudomassariella</taxon>
    </lineage>
</organism>
<feature type="region of interest" description="Disordered" evidence="1">
    <location>
        <begin position="34"/>
        <end position="53"/>
    </location>
</feature>
<dbReference type="Gene3D" id="1.20.1600.10">
    <property type="entry name" value="Outer membrane efflux proteins (OEP)"/>
    <property type="match status" value="1"/>
</dbReference>
<evidence type="ECO:0000313" key="3">
    <source>
        <dbReference type="EMBL" id="ORY65241.1"/>
    </source>
</evidence>
<feature type="region of interest" description="Disordered" evidence="1">
    <location>
        <begin position="650"/>
        <end position="673"/>
    </location>
</feature>
<feature type="compositionally biased region" description="Polar residues" evidence="1">
    <location>
        <begin position="774"/>
        <end position="789"/>
    </location>
</feature>
<feature type="compositionally biased region" description="Pro residues" evidence="1">
    <location>
        <begin position="749"/>
        <end position="763"/>
    </location>
</feature>
<protein>
    <submittedName>
        <fullName evidence="3">Uncharacterized protein</fullName>
    </submittedName>
</protein>
<keyword evidence="4" id="KW-1185">Reference proteome</keyword>
<evidence type="ECO:0000256" key="2">
    <source>
        <dbReference type="SAM" id="Phobius"/>
    </source>
</evidence>
<feature type="compositionally biased region" description="Basic and acidic residues" evidence="1">
    <location>
        <begin position="844"/>
        <end position="853"/>
    </location>
</feature>
<feature type="region of interest" description="Disordered" evidence="1">
    <location>
        <begin position="465"/>
        <end position="489"/>
    </location>
</feature>
<feature type="transmembrane region" description="Helical" evidence="2">
    <location>
        <begin position="883"/>
        <end position="909"/>
    </location>
</feature>
<accession>A0A1Y2E108</accession>
<dbReference type="AlphaFoldDB" id="A0A1Y2E108"/>
<dbReference type="STRING" id="1141098.A0A1Y2E108"/>
<reference evidence="3 4" key="1">
    <citation type="submission" date="2016-07" db="EMBL/GenBank/DDBJ databases">
        <title>Pervasive Adenine N6-methylation of Active Genes in Fungi.</title>
        <authorList>
            <consortium name="DOE Joint Genome Institute"/>
            <person name="Mondo S.J."/>
            <person name="Dannebaum R.O."/>
            <person name="Kuo R.C."/>
            <person name="Labutti K."/>
            <person name="Haridas S."/>
            <person name="Kuo A."/>
            <person name="Salamov A."/>
            <person name="Ahrendt S.R."/>
            <person name="Lipzen A."/>
            <person name="Sullivan W."/>
            <person name="Andreopoulos W.B."/>
            <person name="Clum A."/>
            <person name="Lindquist E."/>
            <person name="Daum C."/>
            <person name="Ramamoorthy G.K."/>
            <person name="Gryganskyi A."/>
            <person name="Culley D."/>
            <person name="Magnuson J.K."/>
            <person name="James T.Y."/>
            <person name="O'Malley M.A."/>
            <person name="Stajich J.E."/>
            <person name="Spatafora J.W."/>
            <person name="Visel A."/>
            <person name="Grigoriev I.V."/>
        </authorList>
    </citation>
    <scope>NUCLEOTIDE SEQUENCE [LARGE SCALE GENOMIC DNA]</scope>
    <source>
        <strain evidence="3 4">CBS 129021</strain>
    </source>
</reference>
<feature type="compositionally biased region" description="Basic and acidic residues" evidence="1">
    <location>
        <begin position="234"/>
        <end position="263"/>
    </location>
</feature>